<proteinExistence type="predicted"/>
<accession>A0A933S356</accession>
<dbReference type="EMBL" id="JACRJB010000073">
    <property type="protein sequence ID" value="MBI5132894.1"/>
    <property type="molecule type" value="Genomic_DNA"/>
</dbReference>
<evidence type="ECO:0000313" key="2">
    <source>
        <dbReference type="Proteomes" id="UP000782519"/>
    </source>
</evidence>
<dbReference type="InterPro" id="IPR021388">
    <property type="entry name" value="DUF3024"/>
</dbReference>
<sequence>MARTRPRDQTRRPRRAVSETEKQIIIEACERLIADYLKPRFQPKITPTQFNYPVDIGGAWSGGRYRFFQRYRSGFEDNRGQEFNAPFARLDCIGPDSFDIYWMRATGRWWKVHAGVTLDEAMRLMEMDGLLHPD</sequence>
<protein>
    <submittedName>
        <fullName evidence="1">Uncharacterized protein</fullName>
    </submittedName>
</protein>
<dbReference type="AlphaFoldDB" id="A0A933S356"/>
<dbReference type="Pfam" id="PF11225">
    <property type="entry name" value="DUF3024"/>
    <property type="match status" value="1"/>
</dbReference>
<organism evidence="1 2">
    <name type="scientific">Rhodopseudomonas palustris</name>
    <dbReference type="NCBI Taxonomy" id="1076"/>
    <lineage>
        <taxon>Bacteria</taxon>
        <taxon>Pseudomonadati</taxon>
        <taxon>Pseudomonadota</taxon>
        <taxon>Alphaproteobacteria</taxon>
        <taxon>Hyphomicrobiales</taxon>
        <taxon>Nitrobacteraceae</taxon>
        <taxon>Rhodopseudomonas</taxon>
    </lineage>
</organism>
<gene>
    <name evidence="1" type="ORF">HZA66_25935</name>
</gene>
<name>A0A933S356_RHOPL</name>
<comment type="caution">
    <text evidence="1">The sequence shown here is derived from an EMBL/GenBank/DDBJ whole genome shotgun (WGS) entry which is preliminary data.</text>
</comment>
<dbReference type="Proteomes" id="UP000782519">
    <property type="component" value="Unassembled WGS sequence"/>
</dbReference>
<reference evidence="1" key="1">
    <citation type="submission" date="2020-07" db="EMBL/GenBank/DDBJ databases">
        <title>Huge and variable diversity of episymbiotic CPR bacteria and DPANN archaea in groundwater ecosystems.</title>
        <authorList>
            <person name="He C.Y."/>
            <person name="Keren R."/>
            <person name="Whittaker M."/>
            <person name="Farag I.F."/>
            <person name="Doudna J."/>
            <person name="Cate J.H.D."/>
            <person name="Banfield J.F."/>
        </authorList>
    </citation>
    <scope>NUCLEOTIDE SEQUENCE</scope>
    <source>
        <strain evidence="1">NC_groundwater_1818_Pr3_B-0.1um_66_35</strain>
    </source>
</reference>
<evidence type="ECO:0000313" key="1">
    <source>
        <dbReference type="EMBL" id="MBI5132894.1"/>
    </source>
</evidence>